<proteinExistence type="inferred from homology"/>
<dbReference type="AlphaFoldDB" id="A0AAD7PYP8"/>
<evidence type="ECO:0000313" key="3">
    <source>
        <dbReference type="EMBL" id="KAJ7971591.1"/>
    </source>
</evidence>
<name>A0AAD7PYP8_QUISA</name>
<reference evidence="3" key="1">
    <citation type="journal article" date="2023" name="Science">
        <title>Elucidation of the pathway for biosynthesis of saponin adjuvants from the soapbark tree.</title>
        <authorList>
            <person name="Reed J."/>
            <person name="Orme A."/>
            <person name="El-Demerdash A."/>
            <person name="Owen C."/>
            <person name="Martin L.B.B."/>
            <person name="Misra R.C."/>
            <person name="Kikuchi S."/>
            <person name="Rejzek M."/>
            <person name="Martin A.C."/>
            <person name="Harkess A."/>
            <person name="Leebens-Mack J."/>
            <person name="Louveau T."/>
            <person name="Stephenson M.J."/>
            <person name="Osbourn A."/>
        </authorList>
    </citation>
    <scope>NUCLEOTIDE SEQUENCE</scope>
    <source>
        <strain evidence="3">S10</strain>
    </source>
</reference>
<organism evidence="3 4">
    <name type="scientific">Quillaja saponaria</name>
    <name type="common">Soap bark tree</name>
    <dbReference type="NCBI Taxonomy" id="32244"/>
    <lineage>
        <taxon>Eukaryota</taxon>
        <taxon>Viridiplantae</taxon>
        <taxon>Streptophyta</taxon>
        <taxon>Embryophyta</taxon>
        <taxon>Tracheophyta</taxon>
        <taxon>Spermatophyta</taxon>
        <taxon>Magnoliopsida</taxon>
        <taxon>eudicotyledons</taxon>
        <taxon>Gunneridae</taxon>
        <taxon>Pentapetalae</taxon>
        <taxon>rosids</taxon>
        <taxon>fabids</taxon>
        <taxon>Fabales</taxon>
        <taxon>Quillajaceae</taxon>
        <taxon>Quillaja</taxon>
    </lineage>
</organism>
<comment type="caution">
    <text evidence="3">The sequence shown here is derived from an EMBL/GenBank/DDBJ whole genome shotgun (WGS) entry which is preliminary data.</text>
</comment>
<dbReference type="PANTHER" id="PTHR43180:SF50">
    <property type="entry name" value="SHORT CHAIN DEHYDROGENASE"/>
    <property type="match status" value="1"/>
</dbReference>
<dbReference type="SUPFAM" id="SSF51735">
    <property type="entry name" value="NAD(P)-binding Rossmann-fold domains"/>
    <property type="match status" value="1"/>
</dbReference>
<dbReference type="KEGG" id="qsa:O6P43_009600"/>
<protein>
    <submittedName>
        <fullName evidence="3">Secoisolariciresinol dehydrogenase-like</fullName>
    </submittedName>
</protein>
<evidence type="ECO:0000256" key="2">
    <source>
        <dbReference type="ARBA" id="ARBA00023002"/>
    </source>
</evidence>
<dbReference type="InterPro" id="IPR002347">
    <property type="entry name" value="SDR_fam"/>
</dbReference>
<keyword evidence="2" id="KW-0560">Oxidoreductase</keyword>
<evidence type="ECO:0000256" key="1">
    <source>
        <dbReference type="ARBA" id="ARBA00006484"/>
    </source>
</evidence>
<dbReference type="PRINTS" id="PR00080">
    <property type="entry name" value="SDRFAMILY"/>
</dbReference>
<gene>
    <name evidence="3" type="ORF">O6P43_009600</name>
</gene>
<dbReference type="PRINTS" id="PR00081">
    <property type="entry name" value="GDHRDH"/>
</dbReference>
<dbReference type="GO" id="GO:0016491">
    <property type="term" value="F:oxidoreductase activity"/>
    <property type="evidence" value="ECO:0007669"/>
    <property type="project" value="UniProtKB-KW"/>
</dbReference>
<dbReference type="Gene3D" id="3.40.50.720">
    <property type="entry name" value="NAD(P)-binding Rossmann-like Domain"/>
    <property type="match status" value="1"/>
</dbReference>
<accession>A0AAD7PYP8</accession>
<dbReference type="InterPro" id="IPR036291">
    <property type="entry name" value="NAD(P)-bd_dom_sf"/>
</dbReference>
<dbReference type="EMBL" id="JARAOO010000004">
    <property type="protein sequence ID" value="KAJ7971591.1"/>
    <property type="molecule type" value="Genomic_DNA"/>
</dbReference>
<dbReference type="PANTHER" id="PTHR43180">
    <property type="entry name" value="3-OXOACYL-(ACYL-CARRIER-PROTEIN) REDUCTASE (AFU_ORTHOLOGUE AFUA_6G11210)"/>
    <property type="match status" value="1"/>
</dbReference>
<dbReference type="Pfam" id="PF13561">
    <property type="entry name" value="adh_short_C2"/>
    <property type="match status" value="1"/>
</dbReference>
<sequence length="219" mass="23487">MTATSLISSVTRRLDGRVALITEGASSIGEWTAKVFSQHVAKVIIADIQDELVNKAVTTTYGKLDIMFNNDGTVDENKARIIDSEKDDFERVLSINLTGLFLGIKHAFQAMIAALKGSILSPASISSYLGVTASHAYTCSKHAVIGLTKYAAVELVQFGIRVNCLSPYSIATPLVTKFVGVDDYGLENVMKSIANLRGVTLKAEDIANAVLSLASDESR</sequence>
<dbReference type="Proteomes" id="UP001163823">
    <property type="component" value="Chromosome 4"/>
</dbReference>
<comment type="similarity">
    <text evidence="1">Belongs to the short-chain dehydrogenases/reductases (SDR) family.</text>
</comment>
<evidence type="ECO:0000313" key="4">
    <source>
        <dbReference type="Proteomes" id="UP001163823"/>
    </source>
</evidence>
<keyword evidence="4" id="KW-1185">Reference proteome</keyword>